<feature type="domain" description="Transposase IS204/IS1001/IS1096/IS1165 DDE" evidence="1">
    <location>
        <begin position="65"/>
        <end position="164"/>
    </location>
</feature>
<organism evidence="2 3">
    <name type="scientific">Cupriavidus numazuensis</name>
    <dbReference type="NCBI Taxonomy" id="221992"/>
    <lineage>
        <taxon>Bacteria</taxon>
        <taxon>Pseudomonadati</taxon>
        <taxon>Pseudomonadota</taxon>
        <taxon>Betaproteobacteria</taxon>
        <taxon>Burkholderiales</taxon>
        <taxon>Burkholderiaceae</taxon>
        <taxon>Cupriavidus</taxon>
    </lineage>
</organism>
<accession>A0ABM8TQM8</accession>
<dbReference type="PANTHER" id="PTHR33498">
    <property type="entry name" value="TRANSPOSASE FOR INSERTION SEQUENCE ELEMENT IS1557"/>
    <property type="match status" value="1"/>
</dbReference>
<reference evidence="2 3" key="1">
    <citation type="submission" date="2021-03" db="EMBL/GenBank/DDBJ databases">
        <authorList>
            <person name="Peeters C."/>
        </authorList>
    </citation>
    <scope>NUCLEOTIDE SEQUENCE [LARGE SCALE GENOMIC DNA]</scope>
    <source>
        <strain evidence="2 3">LMG 26411</strain>
    </source>
</reference>
<dbReference type="InterPro" id="IPR002560">
    <property type="entry name" value="Transposase_DDE"/>
</dbReference>
<proteinExistence type="predicted"/>
<evidence type="ECO:0000259" key="1">
    <source>
        <dbReference type="Pfam" id="PF01610"/>
    </source>
</evidence>
<dbReference type="Pfam" id="PF01610">
    <property type="entry name" value="DDE_Tnp_ISL3"/>
    <property type="match status" value="1"/>
</dbReference>
<dbReference type="InterPro" id="IPR047951">
    <property type="entry name" value="Transpos_ISL3"/>
</dbReference>
<dbReference type="PANTHER" id="PTHR33498:SF1">
    <property type="entry name" value="TRANSPOSASE FOR INSERTION SEQUENCE ELEMENT IS1557"/>
    <property type="match status" value="1"/>
</dbReference>
<evidence type="ECO:0000313" key="2">
    <source>
        <dbReference type="EMBL" id="CAG2158251.1"/>
    </source>
</evidence>
<evidence type="ECO:0000313" key="3">
    <source>
        <dbReference type="Proteomes" id="UP000672657"/>
    </source>
</evidence>
<protein>
    <recommendedName>
        <fullName evidence="1">Transposase IS204/IS1001/IS1096/IS1165 DDE domain-containing protein</fullName>
    </recommendedName>
</protein>
<dbReference type="EMBL" id="CAJPVI010000045">
    <property type="protein sequence ID" value="CAG2158251.1"/>
    <property type="molecule type" value="Genomic_DNA"/>
</dbReference>
<comment type="caution">
    <text evidence="2">The sequence shown here is derived from an EMBL/GenBank/DDBJ whole genome shotgun (WGS) entry which is preliminary data.</text>
</comment>
<gene>
    <name evidence="2" type="ORF">LMG26411_05904</name>
</gene>
<keyword evidence="3" id="KW-1185">Reference proteome</keyword>
<dbReference type="Proteomes" id="UP000672657">
    <property type="component" value="Unassembled WGS sequence"/>
</dbReference>
<sequence length="168" mass="19191">MGSPASVQSCVARLLFPKGKAPLVQVPVRTMPSPSVRRVFGWLVGWRKLAVEEPQSADHERFVQALCKIEPVVGEVRSLAREFLGLMHRRSVLHFDRWLKRLSCCDAAKMRRFAQSLRADLPAVRAAFKLPWSNGQTEGHVNRLKLLKRQMYGRANIELLRLRVLKPN</sequence>
<name>A0ABM8TQM8_9BURK</name>